<reference evidence="1 2" key="1">
    <citation type="submission" date="2016-03" db="EMBL/GenBank/DDBJ databases">
        <title>EvidentialGene: Evidence-directed Construction of Genes on Genomes.</title>
        <authorList>
            <person name="Gilbert D.G."/>
            <person name="Choi J.-H."/>
            <person name="Mockaitis K."/>
            <person name="Colbourne J."/>
            <person name="Pfrender M."/>
        </authorList>
    </citation>
    <scope>NUCLEOTIDE SEQUENCE [LARGE SCALE GENOMIC DNA]</scope>
    <source>
        <strain evidence="1 2">Xinb3</strain>
        <tissue evidence="1">Complete organism</tissue>
    </source>
</reference>
<keyword evidence="2" id="KW-1185">Reference proteome</keyword>
<protein>
    <submittedName>
        <fullName evidence="1">Uncharacterized protein</fullName>
    </submittedName>
</protein>
<accession>A0A0N8DKC4</accession>
<proteinExistence type="predicted"/>
<sequence>MYDADVSGDTDDVSLPSVEDHWVEDSFSSGTSTFILDPAALLQDRASPCCLSPASDIQERGIDIAALNVSIARLRGEKCNVSFVSSHYSLGSYEEDLATERYVESTYRIPSKGTANRGAQP</sequence>
<organism evidence="1 2">
    <name type="scientific">Daphnia magna</name>
    <dbReference type="NCBI Taxonomy" id="35525"/>
    <lineage>
        <taxon>Eukaryota</taxon>
        <taxon>Metazoa</taxon>
        <taxon>Ecdysozoa</taxon>
        <taxon>Arthropoda</taxon>
        <taxon>Crustacea</taxon>
        <taxon>Branchiopoda</taxon>
        <taxon>Diplostraca</taxon>
        <taxon>Cladocera</taxon>
        <taxon>Anomopoda</taxon>
        <taxon>Daphniidae</taxon>
        <taxon>Daphnia</taxon>
    </lineage>
</organism>
<dbReference type="EMBL" id="LRGB01015203">
    <property type="protein sequence ID" value="KZR98959.1"/>
    <property type="molecule type" value="Genomic_DNA"/>
</dbReference>
<comment type="caution">
    <text evidence="1">The sequence shown here is derived from an EMBL/GenBank/DDBJ whole genome shotgun (WGS) entry which is preliminary data.</text>
</comment>
<name>A0A0N8DKC4_9CRUS</name>
<evidence type="ECO:0000313" key="2">
    <source>
        <dbReference type="Proteomes" id="UP000076858"/>
    </source>
</evidence>
<evidence type="ECO:0000313" key="1">
    <source>
        <dbReference type="EMBL" id="KZR98959.1"/>
    </source>
</evidence>
<dbReference type="AlphaFoldDB" id="A0A0N8DKC4"/>
<dbReference type="Proteomes" id="UP000076858">
    <property type="component" value="Unassembled WGS sequence"/>
</dbReference>
<gene>
    <name evidence="1" type="ORF">APZ42_005383</name>
</gene>